<dbReference type="GO" id="GO:0016706">
    <property type="term" value="F:2-oxoglutarate-dependent dioxygenase activity"/>
    <property type="evidence" value="ECO:0007669"/>
    <property type="project" value="UniProtKB-ARBA"/>
</dbReference>
<comment type="caution">
    <text evidence="5">The sequence shown here is derived from an EMBL/GenBank/DDBJ whole genome shotgun (WGS) entry which is preliminary data.</text>
</comment>
<evidence type="ECO:0000313" key="8">
    <source>
        <dbReference type="Proteomes" id="UP000278036"/>
    </source>
</evidence>
<dbReference type="AlphaFoldDB" id="A0A3A9J7K2"/>
<evidence type="ECO:0000313" key="5">
    <source>
        <dbReference type="EMBL" id="RKK03207.1"/>
    </source>
</evidence>
<organism evidence="5 8">
    <name type="scientific">Teichococcus wenyumeiae</name>
    <dbReference type="NCBI Taxonomy" id="2478470"/>
    <lineage>
        <taxon>Bacteria</taxon>
        <taxon>Pseudomonadati</taxon>
        <taxon>Pseudomonadota</taxon>
        <taxon>Alphaproteobacteria</taxon>
        <taxon>Acetobacterales</taxon>
        <taxon>Roseomonadaceae</taxon>
        <taxon>Roseomonas</taxon>
    </lineage>
</organism>
<keyword evidence="7" id="KW-1185">Reference proteome</keyword>
<dbReference type="InterPro" id="IPR050411">
    <property type="entry name" value="AlphaKG_dependent_hydroxylases"/>
</dbReference>
<accession>A0A3A9J7K2</accession>
<dbReference type="Pfam" id="PF02668">
    <property type="entry name" value="TauD"/>
    <property type="match status" value="1"/>
</dbReference>
<evidence type="ECO:0000256" key="2">
    <source>
        <dbReference type="ARBA" id="ARBA00023002"/>
    </source>
</evidence>
<evidence type="ECO:0000259" key="4">
    <source>
        <dbReference type="Pfam" id="PF02668"/>
    </source>
</evidence>
<dbReference type="GO" id="GO:0017000">
    <property type="term" value="P:antibiotic biosynthetic process"/>
    <property type="evidence" value="ECO:0007669"/>
    <property type="project" value="UniProtKB-KW"/>
</dbReference>
<dbReference type="InterPro" id="IPR003819">
    <property type="entry name" value="TauD/TfdA-like"/>
</dbReference>
<proteinExistence type="predicted"/>
<evidence type="ECO:0000256" key="1">
    <source>
        <dbReference type="ARBA" id="ARBA00001954"/>
    </source>
</evidence>
<name>A0A3A9J7K2_9PROT</name>
<dbReference type="EMBL" id="RAQU01000098">
    <property type="protein sequence ID" value="RKK03207.1"/>
    <property type="molecule type" value="Genomic_DNA"/>
</dbReference>
<reference evidence="5 8" key="1">
    <citation type="submission" date="2018-09" db="EMBL/GenBank/DDBJ databases">
        <title>Roseomonas sp. nov., isolated from feces of Tibetan antelopes in the Qinghai-Tibet plateau, China.</title>
        <authorList>
            <person name="Tian Z."/>
        </authorList>
    </citation>
    <scope>NUCLEOTIDE SEQUENCE [LARGE SCALE GENOMIC DNA]</scope>
    <source>
        <strain evidence="6 7">Z23</strain>
        <strain evidence="5 8">Z24</strain>
    </source>
</reference>
<sequence>MQTIAYSHGREVVPAIPFPHRRGPSRAAGRTRMINKVTSKADWRAADLQASDRWVRPLAPREIADLMRGFEAVKASGKPMLEITKTDMPVGAFEGVLAEVENELENGIGFKVIRGLPVQQMSVEDNRLLFWSIGTHLGVARPQGKASQIMSDVRDAGGTYRGTSGRGYNTNAELDYHTDGSDVVGLLCRNTARSGGLSRLASSVAIHNALLETRPDLVKLLYGNLPHSRQNEEAPDEPPTYMAPVYSMRDGHFASRYIRNHIRSTQLLEGQPKLTPEQHEALDALQSMASSEEFSFDMWLEPGDMQFVNNHVLYHSRTHYEDFEEDDRKRHLFRLWLSVPNSRPLCEDLRHIYKSVDRGTVRGGIKGRGVTPELLAYQARAAESLGMRNIPY</sequence>
<dbReference type="Proteomes" id="UP000274097">
    <property type="component" value="Unassembled WGS sequence"/>
</dbReference>
<dbReference type="PANTHER" id="PTHR10696:SF56">
    <property type="entry name" value="TAUD_TFDA-LIKE DOMAIN-CONTAINING PROTEIN"/>
    <property type="match status" value="1"/>
</dbReference>
<gene>
    <name evidence="5" type="ORF">D6Z83_15705</name>
    <name evidence="6" type="ORF">EBE87_25260</name>
</gene>
<evidence type="ECO:0000313" key="6">
    <source>
        <dbReference type="EMBL" id="RMI15571.1"/>
    </source>
</evidence>
<keyword evidence="3" id="KW-0045">Antibiotic biosynthesis</keyword>
<dbReference type="Gene3D" id="3.60.130.10">
    <property type="entry name" value="Clavaminate synthase-like"/>
    <property type="match status" value="1"/>
</dbReference>
<dbReference type="Proteomes" id="UP000278036">
    <property type="component" value="Unassembled WGS sequence"/>
</dbReference>
<dbReference type="InterPro" id="IPR042098">
    <property type="entry name" value="TauD-like_sf"/>
</dbReference>
<dbReference type="EMBL" id="RFLX01000050">
    <property type="protein sequence ID" value="RMI15571.1"/>
    <property type="molecule type" value="Genomic_DNA"/>
</dbReference>
<dbReference type="PANTHER" id="PTHR10696">
    <property type="entry name" value="GAMMA-BUTYROBETAINE HYDROXYLASE-RELATED"/>
    <property type="match status" value="1"/>
</dbReference>
<keyword evidence="2" id="KW-0560">Oxidoreductase</keyword>
<comment type="cofactor">
    <cofactor evidence="1">
        <name>Fe(2+)</name>
        <dbReference type="ChEBI" id="CHEBI:29033"/>
    </cofactor>
</comment>
<dbReference type="InParanoid" id="A0A3A9J7K2"/>
<feature type="domain" description="TauD/TfdA-like" evidence="4">
    <location>
        <begin position="99"/>
        <end position="336"/>
    </location>
</feature>
<protein>
    <recommendedName>
        <fullName evidence="4">TauD/TfdA-like domain-containing protein</fullName>
    </recommendedName>
</protein>
<evidence type="ECO:0000256" key="3">
    <source>
        <dbReference type="ARBA" id="ARBA00023194"/>
    </source>
</evidence>
<evidence type="ECO:0000313" key="7">
    <source>
        <dbReference type="Proteomes" id="UP000274097"/>
    </source>
</evidence>
<dbReference type="SUPFAM" id="SSF51197">
    <property type="entry name" value="Clavaminate synthase-like"/>
    <property type="match status" value="1"/>
</dbReference>